<reference evidence="4 5" key="1">
    <citation type="submission" date="2024-10" db="EMBL/GenBank/DDBJ databases">
        <title>The Natural Products Discovery Center: Release of the First 8490 Sequenced Strains for Exploring Actinobacteria Biosynthetic Diversity.</title>
        <authorList>
            <person name="Kalkreuter E."/>
            <person name="Kautsar S.A."/>
            <person name="Yang D."/>
            <person name="Bader C.D."/>
            <person name="Teijaro C.N."/>
            <person name="Fluegel L."/>
            <person name="Davis C.M."/>
            <person name="Simpson J.R."/>
            <person name="Lauterbach L."/>
            <person name="Steele A.D."/>
            <person name="Gui C."/>
            <person name="Meng S."/>
            <person name="Li G."/>
            <person name="Viehrig K."/>
            <person name="Ye F."/>
            <person name="Su P."/>
            <person name="Kiefer A.F."/>
            <person name="Nichols A."/>
            <person name="Cepeda A.J."/>
            <person name="Yan W."/>
            <person name="Fan B."/>
            <person name="Jiang Y."/>
            <person name="Adhikari A."/>
            <person name="Zheng C.-J."/>
            <person name="Schuster L."/>
            <person name="Cowan T.M."/>
            <person name="Smanski M.J."/>
            <person name="Chevrette M.G."/>
            <person name="De Carvalho L.P.S."/>
            <person name="Shen B."/>
        </authorList>
    </citation>
    <scope>NUCLEOTIDE SEQUENCE [LARGE SCALE GENOMIC DNA]</scope>
    <source>
        <strain evidence="4 5">NPDC050545</strain>
    </source>
</reference>
<dbReference type="GO" id="GO:0016787">
    <property type="term" value="F:hydrolase activity"/>
    <property type="evidence" value="ECO:0007669"/>
    <property type="project" value="UniProtKB-KW"/>
</dbReference>
<evidence type="ECO:0000259" key="3">
    <source>
        <dbReference type="Pfam" id="PF00144"/>
    </source>
</evidence>
<keyword evidence="2" id="KW-0732">Signal</keyword>
<dbReference type="RefSeq" id="WP_397090029.1">
    <property type="nucleotide sequence ID" value="NZ_JBITGY010000014.1"/>
</dbReference>
<evidence type="ECO:0000256" key="1">
    <source>
        <dbReference type="SAM" id="MobiDB-lite"/>
    </source>
</evidence>
<dbReference type="EC" id="3.-.-.-" evidence="4"/>
<dbReference type="InterPro" id="IPR050491">
    <property type="entry name" value="AmpC-like"/>
</dbReference>
<dbReference type="Pfam" id="PF00144">
    <property type="entry name" value="Beta-lactamase"/>
    <property type="match status" value="1"/>
</dbReference>
<protein>
    <submittedName>
        <fullName evidence="4">Serine hydrolase domain-containing protein</fullName>
        <ecNumber evidence="4">3.-.-.-</ecNumber>
    </submittedName>
</protein>
<evidence type="ECO:0000256" key="2">
    <source>
        <dbReference type="SAM" id="SignalP"/>
    </source>
</evidence>
<dbReference type="SUPFAM" id="SSF56601">
    <property type="entry name" value="beta-lactamase/transpeptidase-like"/>
    <property type="match status" value="1"/>
</dbReference>
<keyword evidence="5" id="KW-1185">Reference proteome</keyword>
<accession>A0ABW7Z7X2</accession>
<gene>
    <name evidence="4" type="ORF">ACIBG2_43320</name>
</gene>
<keyword evidence="4" id="KW-0378">Hydrolase</keyword>
<dbReference type="EMBL" id="JBITGY010000014">
    <property type="protein sequence ID" value="MFI6504276.1"/>
    <property type="molecule type" value="Genomic_DNA"/>
</dbReference>
<organism evidence="4 5">
    <name type="scientific">Nonomuraea typhae</name>
    <dbReference type="NCBI Taxonomy" id="2603600"/>
    <lineage>
        <taxon>Bacteria</taxon>
        <taxon>Bacillati</taxon>
        <taxon>Actinomycetota</taxon>
        <taxon>Actinomycetes</taxon>
        <taxon>Streptosporangiales</taxon>
        <taxon>Streptosporangiaceae</taxon>
        <taxon>Nonomuraea</taxon>
    </lineage>
</organism>
<proteinExistence type="predicted"/>
<dbReference type="InterPro" id="IPR012338">
    <property type="entry name" value="Beta-lactam/transpept-like"/>
</dbReference>
<feature type="signal peptide" evidence="2">
    <location>
        <begin position="1"/>
        <end position="25"/>
    </location>
</feature>
<evidence type="ECO:0000313" key="4">
    <source>
        <dbReference type="EMBL" id="MFI6504276.1"/>
    </source>
</evidence>
<name>A0ABW7Z7X2_9ACTN</name>
<feature type="domain" description="Beta-lactamase-related" evidence="3">
    <location>
        <begin position="55"/>
        <end position="338"/>
    </location>
</feature>
<comment type="caution">
    <text evidence="4">The sequence shown here is derived from an EMBL/GenBank/DDBJ whole genome shotgun (WGS) entry which is preliminary data.</text>
</comment>
<dbReference type="InterPro" id="IPR001466">
    <property type="entry name" value="Beta-lactam-related"/>
</dbReference>
<feature type="region of interest" description="Disordered" evidence="1">
    <location>
        <begin position="61"/>
        <end position="80"/>
    </location>
</feature>
<evidence type="ECO:0000313" key="5">
    <source>
        <dbReference type="Proteomes" id="UP001612741"/>
    </source>
</evidence>
<dbReference type="Gene3D" id="3.40.710.10">
    <property type="entry name" value="DD-peptidase/beta-lactamase superfamily"/>
    <property type="match status" value="1"/>
</dbReference>
<feature type="chain" id="PRO_5046874559" evidence="2">
    <location>
        <begin position="26"/>
        <end position="415"/>
    </location>
</feature>
<dbReference type="PANTHER" id="PTHR46825">
    <property type="entry name" value="D-ALANYL-D-ALANINE-CARBOXYPEPTIDASE/ENDOPEPTIDASE AMPH"/>
    <property type="match status" value="1"/>
</dbReference>
<sequence>MRRSLIATVAAVAAALSLSTVPAAATTGDLDPRELQQSSDAVHAAGMYGFYSQARSGHERWSGASGVADVQTRRPVRPGMPHRVGSITKTFVSVAVLQQAERGRIDLDAPVARYLPDLIPGERGQKVTIRMLLNHTSGIGDHIAGIFPSLLEGSPKSLDDNRFRTFTSAELVRHGLAAPSPGEPGSQPGSYSNTNYVIAGLVLQKVTGMPAEDYVTRFVIRRAGLRETSFPRSPYLRGEHSKAYENLYGLIDPPKDYSVYDMSWAGVAGNLVSTMNDLNTFYRALLRGKLIGRASLAEMQRTVKISVGGFVMDYGLGLYPLELPCGRFWGHDGGVFGMGTQSLISEDGRRELSFGMNLMKYQRFDENGQMLPNDIDPAMFRFLMTASCGGTAAPSLKAAPSIPLLPTSRFLAGIR</sequence>
<dbReference type="Proteomes" id="UP001612741">
    <property type="component" value="Unassembled WGS sequence"/>
</dbReference>
<dbReference type="PANTHER" id="PTHR46825:SF7">
    <property type="entry name" value="D-ALANYL-D-ALANINE CARBOXYPEPTIDASE"/>
    <property type="match status" value="1"/>
</dbReference>